<evidence type="ECO:0000313" key="1">
    <source>
        <dbReference type="EMBL" id="MFD1305588.1"/>
    </source>
</evidence>
<protein>
    <submittedName>
        <fullName evidence="1">Uncharacterized protein</fullName>
    </submittedName>
</protein>
<gene>
    <name evidence="1" type="ORF">ACFQ5X_06985</name>
</gene>
<proteinExistence type="predicted"/>
<comment type="caution">
    <text evidence="1">The sequence shown here is derived from an EMBL/GenBank/DDBJ whole genome shotgun (WGS) entry which is preliminary data.</text>
</comment>
<keyword evidence="2" id="KW-1185">Reference proteome</keyword>
<evidence type="ECO:0000313" key="2">
    <source>
        <dbReference type="Proteomes" id="UP001597058"/>
    </source>
</evidence>
<organism evidence="1 2">
    <name type="scientific">Streptomyces kaempferi</name>
    <dbReference type="NCBI Taxonomy" id="333725"/>
    <lineage>
        <taxon>Bacteria</taxon>
        <taxon>Bacillati</taxon>
        <taxon>Actinomycetota</taxon>
        <taxon>Actinomycetes</taxon>
        <taxon>Kitasatosporales</taxon>
        <taxon>Streptomycetaceae</taxon>
        <taxon>Streptomyces</taxon>
    </lineage>
</organism>
<name>A0ABW3X819_9ACTN</name>
<dbReference type="EMBL" id="JBHTMM010000006">
    <property type="protein sequence ID" value="MFD1305588.1"/>
    <property type="molecule type" value="Genomic_DNA"/>
</dbReference>
<dbReference type="Proteomes" id="UP001597058">
    <property type="component" value="Unassembled WGS sequence"/>
</dbReference>
<dbReference type="RefSeq" id="WP_381235975.1">
    <property type="nucleotide sequence ID" value="NZ_JBHSKH010000026.1"/>
</dbReference>
<reference evidence="2" key="1">
    <citation type="journal article" date="2019" name="Int. J. Syst. Evol. Microbiol.">
        <title>The Global Catalogue of Microorganisms (GCM) 10K type strain sequencing project: providing services to taxonomists for standard genome sequencing and annotation.</title>
        <authorList>
            <consortium name="The Broad Institute Genomics Platform"/>
            <consortium name="The Broad Institute Genome Sequencing Center for Infectious Disease"/>
            <person name="Wu L."/>
            <person name="Ma J."/>
        </authorList>
    </citation>
    <scope>NUCLEOTIDE SEQUENCE [LARGE SCALE GENOMIC DNA]</scope>
    <source>
        <strain evidence="2">CGMCC 4.7020</strain>
    </source>
</reference>
<sequence>MTTPPTADTTGTSALRHQLTDQLTTAGHIRAVGIAVAVEHAFRTVRPPRPEPDRCTEWRWWPLDALPEPTVGHTGVALEAIPLGTRCTAMGWT</sequence>
<accession>A0ABW3X819</accession>